<evidence type="ECO:0000256" key="1">
    <source>
        <dbReference type="SAM" id="Phobius"/>
    </source>
</evidence>
<proteinExistence type="predicted"/>
<protein>
    <submittedName>
        <fullName evidence="2">Uncharacterized protein</fullName>
    </submittedName>
</protein>
<reference evidence="2 3" key="1">
    <citation type="submission" date="2011-01" db="EMBL/GenBank/DDBJ databases">
        <authorList>
            <person name="Muzny D."/>
            <person name="Qin X."/>
            <person name="Buhay C."/>
            <person name="Dugan-Rocha S."/>
            <person name="Ding Y."/>
            <person name="Chen G."/>
            <person name="Hawes A."/>
            <person name="Holder M."/>
            <person name="Jhangiani S."/>
            <person name="Johnson A."/>
            <person name="Khan Z."/>
            <person name="Li Z."/>
            <person name="Liu W."/>
            <person name="Liu X."/>
            <person name="Perez L."/>
            <person name="Shen H."/>
            <person name="Wang Q."/>
            <person name="Watt J."/>
            <person name="Xi L."/>
            <person name="Xin Y."/>
            <person name="Zhou J."/>
            <person name="Deng J."/>
            <person name="Jiang H."/>
            <person name="Liu Y."/>
            <person name="Qu J."/>
            <person name="Song X.-Z."/>
            <person name="Zhang L."/>
            <person name="Villasana D."/>
            <person name="Johnson A."/>
            <person name="Liu J."/>
            <person name="Liyanage D."/>
            <person name="Lorensuhewa L."/>
            <person name="Robinson T."/>
            <person name="Song A."/>
            <person name="Song B.-B."/>
            <person name="Dinh H."/>
            <person name="Thornton R."/>
            <person name="Coyle M."/>
            <person name="Francisco L."/>
            <person name="Jackson L."/>
            <person name="Javaid M."/>
            <person name="Korchina V."/>
            <person name="Kovar C."/>
            <person name="Mata R."/>
            <person name="Mathew T."/>
            <person name="Ngo R."/>
            <person name="Nguyen L."/>
            <person name="Nguyen N."/>
            <person name="Okwuonu G."/>
            <person name="Ongeri F."/>
            <person name="Pham C."/>
            <person name="Simmons D."/>
            <person name="Wilczek-Boney K."/>
            <person name="Hale W."/>
            <person name="Jakkamsetti A."/>
            <person name="Pham P."/>
            <person name="Ruth R."/>
            <person name="San Lucas F."/>
            <person name="Warren J."/>
            <person name="Zhang J."/>
            <person name="Zhao Z."/>
            <person name="Zhou C."/>
            <person name="Zhu D."/>
            <person name="Lee S."/>
            <person name="Bess C."/>
            <person name="Blankenburg K."/>
            <person name="Forbes L."/>
            <person name="Fu Q."/>
            <person name="Gubbala S."/>
            <person name="Hirani K."/>
            <person name="Jayaseelan J.C."/>
            <person name="Lara F."/>
            <person name="Munidasa M."/>
            <person name="Palculict T."/>
            <person name="Patil S."/>
            <person name="Pu L.-L."/>
            <person name="Saada N."/>
            <person name="Tang L."/>
            <person name="Weissenberger G."/>
            <person name="Zhu Y."/>
            <person name="Hemphill L."/>
            <person name="Shang Y."/>
            <person name="Youmans B."/>
            <person name="Ayvaz T."/>
            <person name="Ross M."/>
            <person name="Santibanez J."/>
            <person name="Aqrawi P."/>
            <person name="Gross S."/>
            <person name="Joshi V."/>
            <person name="Fowler G."/>
            <person name="Nazareth L."/>
            <person name="Reid J."/>
            <person name="Worley K."/>
            <person name="Petrosino J."/>
            <person name="Highlander S."/>
            <person name="Gibbs R."/>
        </authorList>
    </citation>
    <scope>NUCLEOTIDE SEQUENCE [LARGE SCALE GENOMIC DNA]</scope>
    <source>
        <strain evidence="2 3">ATCC 25644</strain>
    </source>
</reference>
<dbReference type="EMBL" id="ACGS02000036">
    <property type="protein sequence ID" value="EFZ34818.1"/>
    <property type="molecule type" value="Genomic_DNA"/>
</dbReference>
<dbReference type="Proteomes" id="UP000004099">
    <property type="component" value="Unassembled WGS sequence"/>
</dbReference>
<dbReference type="HOGENOM" id="CLU_3235371_0_0_9"/>
<keyword evidence="1" id="KW-1133">Transmembrane helix</keyword>
<evidence type="ECO:0000313" key="3">
    <source>
        <dbReference type="Proteomes" id="UP000004099"/>
    </source>
</evidence>
<evidence type="ECO:0000313" key="2">
    <source>
        <dbReference type="EMBL" id="EFZ34818.1"/>
    </source>
</evidence>
<keyword evidence="1" id="KW-0812">Transmembrane</keyword>
<gene>
    <name evidence="2" type="ORF">HMPREF0542_11115</name>
</gene>
<organism evidence="2 3">
    <name type="scientific">Ligilactobacillus ruminis ATCC 25644</name>
    <dbReference type="NCBI Taxonomy" id="525362"/>
    <lineage>
        <taxon>Bacteria</taxon>
        <taxon>Bacillati</taxon>
        <taxon>Bacillota</taxon>
        <taxon>Bacilli</taxon>
        <taxon>Lactobacillales</taxon>
        <taxon>Lactobacillaceae</taxon>
        <taxon>Ligilactobacillus</taxon>
    </lineage>
</organism>
<feature type="transmembrane region" description="Helical" evidence="1">
    <location>
        <begin position="20"/>
        <end position="39"/>
    </location>
</feature>
<keyword evidence="1" id="KW-0472">Membrane</keyword>
<accession>E7FQD8</accession>
<sequence>MTSGDIATDFLKQKNQDSFFESWFFVVLLMKNAVPKIYLMTKK</sequence>
<name>E7FQD8_9LACO</name>
<dbReference type="AlphaFoldDB" id="E7FQD8"/>
<comment type="caution">
    <text evidence="2">The sequence shown here is derived from an EMBL/GenBank/DDBJ whole genome shotgun (WGS) entry which is preliminary data.</text>
</comment>